<feature type="transmembrane region" description="Helical" evidence="1">
    <location>
        <begin position="132"/>
        <end position="155"/>
    </location>
</feature>
<dbReference type="InterPro" id="IPR007403">
    <property type="entry name" value="DUF456"/>
</dbReference>
<organism evidence="2 3">
    <name type="scientific">Gramella jeungdoensis</name>
    <dbReference type="NCBI Taxonomy" id="708091"/>
    <lineage>
        <taxon>Bacteria</taxon>
        <taxon>Pseudomonadati</taxon>
        <taxon>Bacteroidota</taxon>
        <taxon>Flavobacteriia</taxon>
        <taxon>Flavobacteriales</taxon>
        <taxon>Flavobacteriaceae</taxon>
        <taxon>Christiangramia</taxon>
    </lineage>
</organism>
<sequence length="167" mass="18147">MEIILFIVAAFFMILGVIGSFLPVLPGVPLSWIGLLIFYLIPGIGINYLFLGITLAVAILIYILDLIIPALGTKKFGGSKKGMIGATIGLLIGIFAPFPFAILICPFLGAFIGEILNKSDSRSAGKAAFGSFVGLLASSFMEFIVTFAFLILFLYQFWNYKEIILYS</sequence>
<name>A0ABT0Z0I6_9FLAO</name>
<gene>
    <name evidence="2" type="ORF">NE848_04760</name>
</gene>
<keyword evidence="1" id="KW-0472">Membrane</keyword>
<keyword evidence="1" id="KW-1133">Transmembrane helix</keyword>
<dbReference type="Proteomes" id="UP001155077">
    <property type="component" value="Unassembled WGS sequence"/>
</dbReference>
<comment type="caution">
    <text evidence="2">The sequence shown here is derived from an EMBL/GenBank/DDBJ whole genome shotgun (WGS) entry which is preliminary data.</text>
</comment>
<feature type="transmembrane region" description="Helical" evidence="1">
    <location>
        <begin position="84"/>
        <end position="112"/>
    </location>
</feature>
<protein>
    <submittedName>
        <fullName evidence="2">DUF456 domain-containing protein</fullName>
    </submittedName>
</protein>
<feature type="transmembrane region" description="Helical" evidence="1">
    <location>
        <begin position="31"/>
        <end position="64"/>
    </location>
</feature>
<accession>A0ABT0Z0I6</accession>
<evidence type="ECO:0000256" key="1">
    <source>
        <dbReference type="SAM" id="Phobius"/>
    </source>
</evidence>
<keyword evidence="1" id="KW-0812">Transmembrane</keyword>
<dbReference type="Pfam" id="PF04306">
    <property type="entry name" value="DUF456"/>
    <property type="match status" value="1"/>
</dbReference>
<dbReference type="RefSeq" id="WP_252111078.1">
    <property type="nucleotide sequence ID" value="NZ_JAMSCK010000002.1"/>
</dbReference>
<proteinExistence type="predicted"/>
<dbReference type="PANTHER" id="PTHR39165:SF1">
    <property type="entry name" value="DUF456 DOMAIN-CONTAINING PROTEIN"/>
    <property type="match status" value="1"/>
</dbReference>
<reference evidence="2" key="1">
    <citation type="submission" date="2022-06" db="EMBL/GenBank/DDBJ databases">
        <title>Gramella sediminis sp. nov., isolated from deep-sea sediment of the Indian Ocean.</title>
        <authorList>
            <person name="Yang L."/>
        </authorList>
    </citation>
    <scope>NUCLEOTIDE SEQUENCE</scope>
    <source>
        <strain evidence="2">HMD3159</strain>
    </source>
</reference>
<evidence type="ECO:0000313" key="2">
    <source>
        <dbReference type="EMBL" id="MCM8568677.1"/>
    </source>
</evidence>
<dbReference type="EMBL" id="JAMSCK010000002">
    <property type="protein sequence ID" value="MCM8568677.1"/>
    <property type="molecule type" value="Genomic_DNA"/>
</dbReference>
<dbReference type="PANTHER" id="PTHR39165">
    <property type="entry name" value="IG HYPOTHETICAL 17883"/>
    <property type="match status" value="1"/>
</dbReference>
<feature type="transmembrane region" description="Helical" evidence="1">
    <location>
        <begin position="5"/>
        <end position="25"/>
    </location>
</feature>
<keyword evidence="3" id="KW-1185">Reference proteome</keyword>
<evidence type="ECO:0000313" key="3">
    <source>
        <dbReference type="Proteomes" id="UP001155077"/>
    </source>
</evidence>